<dbReference type="GO" id="GO:0000278">
    <property type="term" value="P:mitotic cell cycle"/>
    <property type="evidence" value="ECO:0000318"/>
    <property type="project" value="GO_Central"/>
</dbReference>
<evidence type="ECO:0000256" key="5">
    <source>
        <dbReference type="ARBA" id="ARBA00022490"/>
    </source>
</evidence>
<keyword evidence="4" id="KW-0158">Chromosome</keyword>
<evidence type="ECO:0000256" key="1">
    <source>
        <dbReference type="ARBA" id="ARBA00004186"/>
    </source>
</evidence>
<keyword evidence="12" id="KW-0137">Centromere</keyword>
<dbReference type="PANTHER" id="PTHR48118">
    <property type="entry name" value="SPINDLE AND KINETOCHORE-ASSOCIATED PROTEIN 3"/>
    <property type="match status" value="1"/>
</dbReference>
<evidence type="ECO:0000256" key="2">
    <source>
        <dbReference type="ARBA" id="ARBA00004629"/>
    </source>
</evidence>
<dbReference type="RefSeq" id="XP_010263132.1">
    <property type="nucleotide sequence ID" value="XM_010264830.2"/>
</dbReference>
<accession>A0A1U8AKL2</accession>
<keyword evidence="5" id="KW-0963">Cytoplasm</keyword>
<keyword evidence="8" id="KW-0498">Mitosis</keyword>
<dbReference type="GeneID" id="104601485"/>
<comment type="similarity">
    <text evidence="3">Belongs to the SKA3 family.</text>
</comment>
<comment type="subcellular location">
    <subcellularLocation>
        <location evidence="2">Chromosome</location>
        <location evidence="2">Centromere</location>
        <location evidence="2">Kinetochore</location>
    </subcellularLocation>
    <subcellularLocation>
        <location evidence="1">Cytoplasm</location>
        <location evidence="1">Cytoskeleton</location>
        <location evidence="1">Spindle</location>
    </subcellularLocation>
</comment>
<evidence type="ECO:0000313" key="14">
    <source>
        <dbReference type="RefSeq" id="XP_010263132.1"/>
    </source>
</evidence>
<dbReference type="KEGG" id="nnu:104601485"/>
<dbReference type="GO" id="GO:0007059">
    <property type="term" value="P:chromosome segregation"/>
    <property type="evidence" value="ECO:0000318"/>
    <property type="project" value="GO_Central"/>
</dbReference>
<evidence type="ECO:0000256" key="3">
    <source>
        <dbReference type="ARBA" id="ARBA00007716"/>
    </source>
</evidence>
<proteinExistence type="inferred from homology"/>
<keyword evidence="13" id="KW-1185">Reference proteome</keyword>
<keyword evidence="11" id="KW-0131">Cell cycle</keyword>
<dbReference type="GO" id="GO:0000940">
    <property type="term" value="C:outer kinetochore"/>
    <property type="evidence" value="ECO:0007669"/>
    <property type="project" value="InterPro"/>
</dbReference>
<dbReference type="GO" id="GO:0000776">
    <property type="term" value="C:kinetochore"/>
    <property type="evidence" value="ECO:0000318"/>
    <property type="project" value="GO_Central"/>
</dbReference>
<sequence>MAEDSISTFCKTLSSFCKHLETSSNALKDSLERRPIPLESASSTFIQCLNRRVSSASKDLNLLESMAFGTVSFEELLGHCNEVYKKNQSDLIELEDRFRSFGYVPEVEIDDEDEVSGLSTPVGLDSKLLNSKDLSSFSCGPVSAAGSIMKRLGEDPLFEVEESLSLQNLGLSDVCLATLAYEANGKSSVSEVSFHDQMSEVHGTKKPYEPCANILSTTRGRDKDDPKSVGSATRTSINISKDDYERLPSYMKSLASWEDLHAAVMKMNSTLTKHEKSNAGNLFHQDELASMGLGPKGRSYLLLLLRMNRLVVETVDGSIAYRVL</sequence>
<keyword evidence="6" id="KW-0132">Cell division</keyword>
<evidence type="ECO:0000256" key="6">
    <source>
        <dbReference type="ARBA" id="ARBA00022618"/>
    </source>
</evidence>
<evidence type="ECO:0000256" key="7">
    <source>
        <dbReference type="ARBA" id="ARBA00022701"/>
    </source>
</evidence>
<evidence type="ECO:0000313" key="13">
    <source>
        <dbReference type="Proteomes" id="UP000189703"/>
    </source>
</evidence>
<dbReference type="Proteomes" id="UP000189703">
    <property type="component" value="Unplaced"/>
</dbReference>
<evidence type="ECO:0000256" key="12">
    <source>
        <dbReference type="ARBA" id="ARBA00023328"/>
    </source>
</evidence>
<keyword evidence="9" id="KW-0995">Kinetochore</keyword>
<evidence type="ECO:0000256" key="8">
    <source>
        <dbReference type="ARBA" id="ARBA00022776"/>
    </source>
</evidence>
<protein>
    <submittedName>
        <fullName evidence="14">Uncharacterized protein LOC104601485 isoform X1</fullName>
    </submittedName>
</protein>
<dbReference type="OrthoDB" id="552789at2759"/>
<name>A0A1U8AKL2_NELNU</name>
<dbReference type="GO" id="GO:0051301">
    <property type="term" value="P:cell division"/>
    <property type="evidence" value="ECO:0007669"/>
    <property type="project" value="UniProtKB-KW"/>
</dbReference>
<gene>
    <name evidence="14" type="primary">LOC104601485</name>
</gene>
<evidence type="ECO:0000256" key="10">
    <source>
        <dbReference type="ARBA" id="ARBA00023212"/>
    </source>
</evidence>
<reference evidence="14" key="1">
    <citation type="submission" date="2025-08" db="UniProtKB">
        <authorList>
            <consortium name="RefSeq"/>
        </authorList>
    </citation>
    <scope>IDENTIFICATION</scope>
</reference>
<evidence type="ECO:0000256" key="9">
    <source>
        <dbReference type="ARBA" id="ARBA00022838"/>
    </source>
</evidence>
<dbReference type="InterPro" id="IPR033341">
    <property type="entry name" value="SKA3"/>
</dbReference>
<dbReference type="eggNOG" id="ENOG502QWCY">
    <property type="taxonomic scope" value="Eukaryota"/>
</dbReference>
<dbReference type="Gene3D" id="6.10.250.1400">
    <property type="match status" value="1"/>
</dbReference>
<keyword evidence="10" id="KW-0206">Cytoskeleton</keyword>
<evidence type="ECO:0000256" key="4">
    <source>
        <dbReference type="ARBA" id="ARBA00022454"/>
    </source>
</evidence>
<dbReference type="STRING" id="4432.A0A1U8AKL2"/>
<evidence type="ECO:0000256" key="11">
    <source>
        <dbReference type="ARBA" id="ARBA00023306"/>
    </source>
</evidence>
<dbReference type="FunCoup" id="A0A1U8AKL2">
    <property type="interactions" value="875"/>
</dbReference>
<organism evidence="13 14">
    <name type="scientific">Nelumbo nucifera</name>
    <name type="common">Sacred lotus</name>
    <dbReference type="NCBI Taxonomy" id="4432"/>
    <lineage>
        <taxon>Eukaryota</taxon>
        <taxon>Viridiplantae</taxon>
        <taxon>Streptophyta</taxon>
        <taxon>Embryophyta</taxon>
        <taxon>Tracheophyta</taxon>
        <taxon>Spermatophyta</taxon>
        <taxon>Magnoliopsida</taxon>
        <taxon>Proteales</taxon>
        <taxon>Nelumbonaceae</taxon>
        <taxon>Nelumbo</taxon>
    </lineage>
</organism>
<keyword evidence="7" id="KW-0493">Microtubule</keyword>
<dbReference type="PANTHER" id="PTHR48118:SF1">
    <property type="entry name" value="SPINDLE AND KINETOCHORE-ASSOCIATED PROTEIN 3"/>
    <property type="match status" value="1"/>
</dbReference>
<dbReference type="AlphaFoldDB" id="A0A1U8AKL2"/>
<dbReference type="OMA" id="GPKGKSC"/>
<dbReference type="GO" id="GO:0005876">
    <property type="term" value="C:spindle microtubule"/>
    <property type="evidence" value="ECO:0000318"/>
    <property type="project" value="GO_Central"/>
</dbReference>